<feature type="coiled-coil region" evidence="1">
    <location>
        <begin position="52"/>
        <end position="79"/>
    </location>
</feature>
<reference evidence="2" key="1">
    <citation type="submission" date="2023-04" db="EMBL/GenBank/DDBJ databases">
        <authorList>
            <person name="Vijverberg K."/>
            <person name="Xiong W."/>
            <person name="Schranz E."/>
        </authorList>
    </citation>
    <scope>NUCLEOTIDE SEQUENCE</scope>
</reference>
<dbReference type="Proteomes" id="UP001177003">
    <property type="component" value="Chromosome 0"/>
</dbReference>
<organism evidence="2 3">
    <name type="scientific">Lactuca saligna</name>
    <name type="common">Willowleaf lettuce</name>
    <dbReference type="NCBI Taxonomy" id="75948"/>
    <lineage>
        <taxon>Eukaryota</taxon>
        <taxon>Viridiplantae</taxon>
        <taxon>Streptophyta</taxon>
        <taxon>Embryophyta</taxon>
        <taxon>Tracheophyta</taxon>
        <taxon>Spermatophyta</taxon>
        <taxon>Magnoliopsida</taxon>
        <taxon>eudicotyledons</taxon>
        <taxon>Gunneridae</taxon>
        <taxon>Pentapetalae</taxon>
        <taxon>asterids</taxon>
        <taxon>campanulids</taxon>
        <taxon>Asterales</taxon>
        <taxon>Asteraceae</taxon>
        <taxon>Cichorioideae</taxon>
        <taxon>Cichorieae</taxon>
        <taxon>Lactucinae</taxon>
        <taxon>Lactuca</taxon>
    </lineage>
</organism>
<gene>
    <name evidence="2" type="ORF">LSALG_LOCUS6679</name>
</gene>
<evidence type="ECO:0000313" key="3">
    <source>
        <dbReference type="Proteomes" id="UP001177003"/>
    </source>
</evidence>
<proteinExistence type="predicted"/>
<evidence type="ECO:0000256" key="1">
    <source>
        <dbReference type="SAM" id="Coils"/>
    </source>
</evidence>
<dbReference type="AlphaFoldDB" id="A0AA35V3G5"/>
<accession>A0AA35V3G5</accession>
<evidence type="ECO:0000313" key="2">
    <source>
        <dbReference type="EMBL" id="CAI9266106.1"/>
    </source>
</evidence>
<name>A0AA35V3G5_LACSI</name>
<keyword evidence="3" id="KW-1185">Reference proteome</keyword>
<keyword evidence="1" id="KW-0175">Coiled coil</keyword>
<protein>
    <submittedName>
        <fullName evidence="2">Uncharacterized protein</fullName>
    </submittedName>
</protein>
<sequence length="193" mass="22622">MNKLLFQATILIFRGIKEFKRDLEDSDRQPMITLYEKEKELKKMDKDLGLKVKDLTTKIEELSKKYSELEGNVGEIINDAKIFSMKLASELTKEGLISNKFELMTKTMQLIHNNYKGISFVPMLLVRFEHNNDIASLLHPIIYRFFEVIEDLTTKVQLKDQMEIARLYCLLFVKVFNLDVAKYGKRFAREGIT</sequence>
<dbReference type="EMBL" id="OX465086">
    <property type="protein sequence ID" value="CAI9266106.1"/>
    <property type="molecule type" value="Genomic_DNA"/>
</dbReference>